<keyword evidence="2" id="KW-0560">Oxidoreductase</keyword>
<dbReference type="STRING" id="1121400.SAMN02746065_1441"/>
<evidence type="ECO:0000259" key="1">
    <source>
        <dbReference type="PROSITE" id="PS51725"/>
    </source>
</evidence>
<accession>A0A1W2ETH2</accession>
<dbReference type="InterPro" id="IPR011008">
    <property type="entry name" value="Dimeric_a/b-barrel"/>
</dbReference>
<sequence length="105" mass="12554">MIIATFKMQVTPKKRKELLQTMLSIVEKVRQENECIKCHFYQDMEDINSFVLVEEWQNKRDLNRYLHSDQFSLLNGAIRLLNESHKMQFNTILKQEPLSICKGHK</sequence>
<dbReference type="RefSeq" id="WP_084071893.1">
    <property type="nucleotide sequence ID" value="NZ_FWXY01000044.1"/>
</dbReference>
<keyword evidence="3" id="KW-1185">Reference proteome</keyword>
<reference evidence="2 3" key="1">
    <citation type="submission" date="2017-04" db="EMBL/GenBank/DDBJ databases">
        <authorList>
            <person name="Afonso C.L."/>
            <person name="Miller P.J."/>
            <person name="Scott M.A."/>
            <person name="Spackman E."/>
            <person name="Goraichik I."/>
            <person name="Dimitrov K.M."/>
            <person name="Suarez D.L."/>
            <person name="Swayne D.E."/>
        </authorList>
    </citation>
    <scope>NUCLEOTIDE SEQUENCE [LARGE SCALE GENOMIC DNA]</scope>
    <source>
        <strain evidence="2 3">DSM 3385</strain>
    </source>
</reference>
<dbReference type="EMBL" id="FWXY01000044">
    <property type="protein sequence ID" value="SMD12951.1"/>
    <property type="molecule type" value="Genomic_DNA"/>
</dbReference>
<dbReference type="Proteomes" id="UP000192418">
    <property type="component" value="Unassembled WGS sequence"/>
</dbReference>
<proteinExistence type="predicted"/>
<name>A0A1W2ETH2_9BACT</name>
<dbReference type="InterPro" id="IPR007138">
    <property type="entry name" value="ABM_dom"/>
</dbReference>
<dbReference type="GO" id="GO:0004497">
    <property type="term" value="F:monooxygenase activity"/>
    <property type="evidence" value="ECO:0007669"/>
    <property type="project" value="UniProtKB-KW"/>
</dbReference>
<dbReference type="AlphaFoldDB" id="A0A1W2ETH2"/>
<organism evidence="2 3">
    <name type="scientific">Desulfocicer vacuolatum DSM 3385</name>
    <dbReference type="NCBI Taxonomy" id="1121400"/>
    <lineage>
        <taxon>Bacteria</taxon>
        <taxon>Pseudomonadati</taxon>
        <taxon>Thermodesulfobacteriota</taxon>
        <taxon>Desulfobacteria</taxon>
        <taxon>Desulfobacterales</taxon>
        <taxon>Desulfobacteraceae</taxon>
        <taxon>Desulfocicer</taxon>
    </lineage>
</organism>
<evidence type="ECO:0000313" key="3">
    <source>
        <dbReference type="Proteomes" id="UP000192418"/>
    </source>
</evidence>
<dbReference type="PROSITE" id="PS51725">
    <property type="entry name" value="ABM"/>
    <property type="match status" value="1"/>
</dbReference>
<dbReference type="SUPFAM" id="SSF54909">
    <property type="entry name" value="Dimeric alpha+beta barrel"/>
    <property type="match status" value="1"/>
</dbReference>
<evidence type="ECO:0000313" key="2">
    <source>
        <dbReference type="EMBL" id="SMD12951.1"/>
    </source>
</evidence>
<keyword evidence="2" id="KW-0503">Monooxygenase</keyword>
<protein>
    <submittedName>
        <fullName evidence="2">Quinol monooxygenase YgiN</fullName>
    </submittedName>
</protein>
<gene>
    <name evidence="2" type="ORF">SAMN02746065_1441</name>
</gene>
<feature type="domain" description="ABM" evidence="1">
    <location>
        <begin position="2"/>
        <end position="93"/>
    </location>
</feature>
<dbReference type="Gene3D" id="3.30.70.100">
    <property type="match status" value="1"/>
</dbReference>
<dbReference type="Pfam" id="PF03992">
    <property type="entry name" value="ABM"/>
    <property type="match status" value="1"/>
</dbReference>